<comment type="similarity">
    <text evidence="1 2">Belongs to the OprB family.</text>
</comment>
<feature type="region of interest" description="Disordered" evidence="3">
    <location>
        <begin position="34"/>
        <end position="76"/>
    </location>
</feature>
<dbReference type="InterPro" id="IPR052932">
    <property type="entry name" value="OprB_Porin"/>
</dbReference>
<comment type="caution">
    <text evidence="4">The sequence shown here is derived from an EMBL/GenBank/DDBJ whole genome shotgun (WGS) entry which is preliminary data.</text>
</comment>
<feature type="signal peptide" evidence="2">
    <location>
        <begin position="1"/>
        <end position="28"/>
    </location>
</feature>
<dbReference type="InterPro" id="IPR038673">
    <property type="entry name" value="OprB_sf"/>
</dbReference>
<dbReference type="RefSeq" id="WP_129224846.1">
    <property type="nucleotide sequence ID" value="NZ_QYBB01000005.1"/>
</dbReference>
<proteinExistence type="inferred from homology"/>
<feature type="chain" id="PRO_5021044002" evidence="2">
    <location>
        <begin position="29"/>
        <end position="492"/>
    </location>
</feature>
<keyword evidence="2" id="KW-0732">Signal</keyword>
<dbReference type="GO" id="GO:0015288">
    <property type="term" value="F:porin activity"/>
    <property type="evidence" value="ECO:0007669"/>
    <property type="project" value="InterPro"/>
</dbReference>
<organism evidence="4 5">
    <name type="scientific">Lichenibacterium minor</name>
    <dbReference type="NCBI Taxonomy" id="2316528"/>
    <lineage>
        <taxon>Bacteria</taxon>
        <taxon>Pseudomonadati</taxon>
        <taxon>Pseudomonadota</taxon>
        <taxon>Alphaproteobacteria</taxon>
        <taxon>Hyphomicrobiales</taxon>
        <taxon>Lichenihabitantaceae</taxon>
        <taxon>Lichenibacterium</taxon>
    </lineage>
</organism>
<name>A0A4Q2UCH3_9HYPH</name>
<dbReference type="PANTHER" id="PTHR37944:SF1">
    <property type="entry name" value="PORIN B"/>
    <property type="match status" value="1"/>
</dbReference>
<dbReference type="Gene3D" id="2.40.160.180">
    <property type="entry name" value="Carbohydrate-selective porin OprB"/>
    <property type="match status" value="1"/>
</dbReference>
<gene>
    <name evidence="4" type="ORF">D3273_06905</name>
</gene>
<dbReference type="AlphaFoldDB" id="A0A4Q2UCH3"/>
<evidence type="ECO:0000313" key="4">
    <source>
        <dbReference type="EMBL" id="RYC32806.1"/>
    </source>
</evidence>
<dbReference type="PANTHER" id="PTHR37944">
    <property type="entry name" value="PORIN B"/>
    <property type="match status" value="1"/>
</dbReference>
<dbReference type="GO" id="GO:0016020">
    <property type="term" value="C:membrane"/>
    <property type="evidence" value="ECO:0007669"/>
    <property type="project" value="InterPro"/>
</dbReference>
<feature type="compositionally biased region" description="Polar residues" evidence="3">
    <location>
        <begin position="50"/>
        <end position="74"/>
    </location>
</feature>
<evidence type="ECO:0000256" key="3">
    <source>
        <dbReference type="SAM" id="MobiDB-lite"/>
    </source>
</evidence>
<evidence type="ECO:0000313" key="5">
    <source>
        <dbReference type="Proteomes" id="UP000290759"/>
    </source>
</evidence>
<dbReference type="InterPro" id="IPR007049">
    <property type="entry name" value="Carb-sel_porin_OprB"/>
</dbReference>
<reference evidence="4 5" key="2">
    <citation type="submission" date="2019-02" db="EMBL/GenBank/DDBJ databases">
        <title>'Lichenibacterium ramalinii' gen. nov. sp. nov., 'Lichenibacterium minor' gen. nov. sp. nov.</title>
        <authorList>
            <person name="Pankratov T."/>
        </authorList>
    </citation>
    <scope>NUCLEOTIDE SEQUENCE [LARGE SCALE GENOMIC DNA]</scope>
    <source>
        <strain evidence="4 5">RmlP026</strain>
    </source>
</reference>
<dbReference type="Proteomes" id="UP000290759">
    <property type="component" value="Unassembled WGS sequence"/>
</dbReference>
<keyword evidence="5" id="KW-1185">Reference proteome</keyword>
<dbReference type="OrthoDB" id="177316at2"/>
<evidence type="ECO:0000256" key="2">
    <source>
        <dbReference type="RuleBase" id="RU363072"/>
    </source>
</evidence>
<dbReference type="GO" id="GO:0008643">
    <property type="term" value="P:carbohydrate transport"/>
    <property type="evidence" value="ECO:0007669"/>
    <property type="project" value="InterPro"/>
</dbReference>
<reference evidence="4 5" key="1">
    <citation type="submission" date="2018-12" db="EMBL/GenBank/DDBJ databases">
        <authorList>
            <person name="Grouzdev D.S."/>
            <person name="Krutkina M.S."/>
        </authorList>
    </citation>
    <scope>NUCLEOTIDE SEQUENCE [LARGE SCALE GENOMIC DNA]</scope>
    <source>
        <strain evidence="4 5">RmlP026</strain>
    </source>
</reference>
<accession>A0A4Q2UCH3</accession>
<dbReference type="Pfam" id="PF04966">
    <property type="entry name" value="OprB"/>
    <property type="match status" value="1"/>
</dbReference>
<evidence type="ECO:0000256" key="1">
    <source>
        <dbReference type="ARBA" id="ARBA00008769"/>
    </source>
</evidence>
<dbReference type="EMBL" id="QYBB01000005">
    <property type="protein sequence ID" value="RYC32806.1"/>
    <property type="molecule type" value="Genomic_DNA"/>
</dbReference>
<sequence length="492" mass="50791">MRRRRPSTLKFVLALAGATAAIALPAGAQSTLPAPAVPTGSGNLPDLGGTPQTSDQTAAQGTPDQGNTSIQSSLGPYGDPGGLRASLAQRGVTYSLVFIGETLGNPSGGARQGIIGEGRLDLQVNVDLAKAIALDGATLHANGYKIFGDGLSRNDLLNLSFASGIEGLPSTRLYEVWFEQVAMGGKVALKLGQIGADTEFLASQYAALFVNSTFGWPNITGYDLPSGGPAYPVATPGIRLKLAPNDRLTVLAGVFDGDPAGAAKVGATAEPGKLDRYGTNFRVTDPPFVIAEAAYTYGGRDGTLLPGIAKLGGWENFGSFAATIPTGAGLSLGSGTGRLRGNDGLYGLVDQMVYRVPGVDDGAVGVFARLSGSPGDRNLISFYADAGITGKGLVPGRADDTAGVSFAASRISSAARRTDRLERASLGVPYPIRSNELLFEASYQAQVVPGFTLQPDIQYVVRPGGGIPNPDGTDFRRIRNAAVVGVRATVQY</sequence>
<protein>
    <submittedName>
        <fullName evidence="4">Carbohydrate porin</fullName>
    </submittedName>
</protein>